<comment type="caution">
    <text evidence="1">The sequence shown here is derived from an EMBL/GenBank/DDBJ whole genome shotgun (WGS) entry which is preliminary data.</text>
</comment>
<dbReference type="EMBL" id="BAAALG010000001">
    <property type="protein sequence ID" value="GAA1089687.1"/>
    <property type="molecule type" value="Genomic_DNA"/>
</dbReference>
<reference evidence="1 2" key="1">
    <citation type="journal article" date="2019" name="Int. J. Syst. Evol. Microbiol.">
        <title>The Global Catalogue of Microorganisms (GCM) 10K type strain sequencing project: providing services to taxonomists for standard genome sequencing and annotation.</title>
        <authorList>
            <consortium name="The Broad Institute Genomics Platform"/>
            <consortium name="The Broad Institute Genome Sequencing Center for Infectious Disease"/>
            <person name="Wu L."/>
            <person name="Ma J."/>
        </authorList>
    </citation>
    <scope>NUCLEOTIDE SEQUENCE [LARGE SCALE GENOMIC DNA]</scope>
    <source>
        <strain evidence="1 2">JCM 13008</strain>
    </source>
</reference>
<sequence>MSMALLAAGCGDDAEGQAADDPGNSIVVMRADGSEVEFTSMTTQCVPSVYDESVEVVHAESEAGGLRLMIEVLPEDVEGGWTFDLPADSGSDDEGPKGVVVFVGGPDVEASSDVELATGTVEVVGASCDPVRLEVAIDATLGSEYGGDDAPIRGHVVSVASPTDQGSVGSNTTSR</sequence>
<dbReference type="Proteomes" id="UP001501581">
    <property type="component" value="Unassembled WGS sequence"/>
</dbReference>
<keyword evidence="2" id="KW-1185">Reference proteome</keyword>
<evidence type="ECO:0000313" key="2">
    <source>
        <dbReference type="Proteomes" id="UP001501581"/>
    </source>
</evidence>
<accession>A0ABN1TJ02</accession>
<gene>
    <name evidence="1" type="ORF">GCM10009668_00060</name>
</gene>
<protein>
    <recommendedName>
        <fullName evidence="3">DUF2771 family protein</fullName>
    </recommendedName>
</protein>
<evidence type="ECO:0008006" key="3">
    <source>
        <dbReference type="Google" id="ProtNLM"/>
    </source>
</evidence>
<name>A0ABN1TJ02_9ACTN</name>
<proteinExistence type="predicted"/>
<evidence type="ECO:0000313" key="1">
    <source>
        <dbReference type="EMBL" id="GAA1089687.1"/>
    </source>
</evidence>
<organism evidence="1 2">
    <name type="scientific">Nocardioides dubius</name>
    <dbReference type="NCBI Taxonomy" id="317019"/>
    <lineage>
        <taxon>Bacteria</taxon>
        <taxon>Bacillati</taxon>
        <taxon>Actinomycetota</taxon>
        <taxon>Actinomycetes</taxon>
        <taxon>Propionibacteriales</taxon>
        <taxon>Nocardioidaceae</taxon>
        <taxon>Nocardioides</taxon>
    </lineage>
</organism>